<dbReference type="AlphaFoldDB" id="A0A6C0EM39"/>
<accession>A0A6C0EM39</accession>
<proteinExistence type="predicted"/>
<evidence type="ECO:0000313" key="2">
    <source>
        <dbReference type="EMBL" id="QHT29359.1"/>
    </source>
</evidence>
<feature type="region of interest" description="Disordered" evidence="1">
    <location>
        <begin position="1"/>
        <end position="23"/>
    </location>
</feature>
<reference evidence="2" key="1">
    <citation type="journal article" date="2020" name="Nature">
        <title>Giant virus diversity and host interactions through global metagenomics.</title>
        <authorList>
            <person name="Schulz F."/>
            <person name="Roux S."/>
            <person name="Paez-Espino D."/>
            <person name="Jungbluth S."/>
            <person name="Walsh D.A."/>
            <person name="Denef V.J."/>
            <person name="McMahon K.D."/>
            <person name="Konstantinidis K.T."/>
            <person name="Eloe-Fadrosh E.A."/>
            <person name="Kyrpides N.C."/>
            <person name="Woyke T."/>
        </authorList>
    </citation>
    <scope>NUCLEOTIDE SEQUENCE</scope>
    <source>
        <strain evidence="2">GVMAG-M-3300005589-24</strain>
    </source>
</reference>
<dbReference type="EMBL" id="MN738876">
    <property type="protein sequence ID" value="QHT29359.1"/>
    <property type="molecule type" value="Genomic_DNA"/>
</dbReference>
<evidence type="ECO:0000256" key="1">
    <source>
        <dbReference type="SAM" id="MobiDB-lite"/>
    </source>
</evidence>
<name>A0A6C0EM39_9ZZZZ</name>
<organism evidence="2">
    <name type="scientific">viral metagenome</name>
    <dbReference type="NCBI Taxonomy" id="1070528"/>
    <lineage>
        <taxon>unclassified sequences</taxon>
        <taxon>metagenomes</taxon>
        <taxon>organismal metagenomes</taxon>
    </lineage>
</organism>
<protein>
    <submittedName>
        <fullName evidence="2">Uncharacterized protein</fullName>
    </submittedName>
</protein>
<sequence>MSENKSESKNENKSESTSESTPCTKTLLRTDGCYLQKGTRTWWNCGGRDTSDEWYCVMRIVEKPFADEDRGATHGLVWIGDSAYPLWDAEYDDPSRKAVHPNTINASPKDVEDIKKFWHIIGLTNPRDPDQTCREIAKMDVNELIRIGQSMQFRNIVSDWNLWTPIESENKDELGWAQSNGCNDSMTIYCKNNDPLVLWDRDSPCRVEADISTEPDFMFGYSYDDHDFPYTFVP</sequence>
<feature type="compositionally biased region" description="Basic and acidic residues" evidence="1">
    <location>
        <begin position="1"/>
        <end position="16"/>
    </location>
</feature>